<comment type="caution">
    <text evidence="1">The sequence shown here is derived from an EMBL/GenBank/DDBJ whole genome shotgun (WGS) entry which is preliminary data.</text>
</comment>
<dbReference type="RefSeq" id="WP_378110280.1">
    <property type="nucleotide sequence ID" value="NZ_JBHSNC010000010.1"/>
</dbReference>
<reference evidence="2" key="1">
    <citation type="journal article" date="2019" name="Int. J. Syst. Evol. Microbiol.">
        <title>The Global Catalogue of Microorganisms (GCM) 10K type strain sequencing project: providing services to taxonomists for standard genome sequencing and annotation.</title>
        <authorList>
            <consortium name="The Broad Institute Genomics Platform"/>
            <consortium name="The Broad Institute Genome Sequencing Center for Infectious Disease"/>
            <person name="Wu L."/>
            <person name="Ma J."/>
        </authorList>
    </citation>
    <scope>NUCLEOTIDE SEQUENCE [LARGE SCALE GENOMIC DNA]</scope>
    <source>
        <strain evidence="2">CGMCC 1.18578</strain>
    </source>
</reference>
<evidence type="ECO:0000313" key="1">
    <source>
        <dbReference type="EMBL" id="MFC5528443.1"/>
    </source>
</evidence>
<accession>A0ABW0QVH6</accession>
<dbReference type="EMBL" id="JBHSNC010000010">
    <property type="protein sequence ID" value="MFC5528443.1"/>
    <property type="molecule type" value="Genomic_DNA"/>
</dbReference>
<name>A0ABW0QVH6_9BACL</name>
<proteinExistence type="predicted"/>
<dbReference type="Proteomes" id="UP001596108">
    <property type="component" value="Unassembled WGS sequence"/>
</dbReference>
<organism evidence="1 2">
    <name type="scientific">Cohnella yongneupensis</name>
    <dbReference type="NCBI Taxonomy" id="425006"/>
    <lineage>
        <taxon>Bacteria</taxon>
        <taxon>Bacillati</taxon>
        <taxon>Bacillota</taxon>
        <taxon>Bacilli</taxon>
        <taxon>Bacillales</taxon>
        <taxon>Paenibacillaceae</taxon>
        <taxon>Cohnella</taxon>
    </lineage>
</organism>
<gene>
    <name evidence="1" type="ORF">ACFPQ4_03125</name>
</gene>
<keyword evidence="2" id="KW-1185">Reference proteome</keyword>
<evidence type="ECO:0000313" key="2">
    <source>
        <dbReference type="Proteomes" id="UP001596108"/>
    </source>
</evidence>
<sequence length="67" mass="7558">MNHVASLGDNQVAQIIERGTAVVLVLMQEELVDLEQGKIYPAKSYTIDRQSNIIQLRDFLNKTFPPS</sequence>
<protein>
    <submittedName>
        <fullName evidence="1">Uncharacterized protein</fullName>
    </submittedName>
</protein>